<dbReference type="PANTHER" id="PTHR37835">
    <property type="entry name" value="ALPHA-CLOSTRIPAIN"/>
    <property type="match status" value="1"/>
</dbReference>
<gene>
    <name evidence="1" type="ORF">DBT_1952</name>
</gene>
<protein>
    <submittedName>
        <fullName evidence="1">Clostripain</fullName>
    </submittedName>
</protein>
<dbReference type="AlphaFoldDB" id="A0A1B9F3X1"/>
<dbReference type="EMBL" id="MAGO01000010">
    <property type="protein sequence ID" value="OCC14637.1"/>
    <property type="molecule type" value="Genomic_DNA"/>
</dbReference>
<dbReference type="Gene3D" id="3.40.50.11970">
    <property type="match status" value="1"/>
</dbReference>
<dbReference type="STRING" id="1156395.DBT_1952"/>
<comment type="caution">
    <text evidence="1">The sequence shown here is derived from an EMBL/GenBank/DDBJ whole genome shotgun (WGS) entry which is preliminary data.</text>
</comment>
<dbReference type="OrthoDB" id="5507507at2"/>
<dbReference type="Pfam" id="PF03415">
    <property type="entry name" value="Peptidase_C11"/>
    <property type="match status" value="1"/>
</dbReference>
<name>A0A1B9F3X1_9BACT</name>
<reference evidence="1 2" key="1">
    <citation type="submission" date="2016-06" db="EMBL/GenBank/DDBJ databases">
        <title>Respiratory ammonification of nitrate coupled to the oxidation of elemental sulfur in deep-sea autotrophic thermophilic bacteria.</title>
        <authorList>
            <person name="Slobodkina G.B."/>
            <person name="Mardanov A.V."/>
            <person name="Ravin N.V."/>
            <person name="Frolova A.A."/>
            <person name="Viryasiv M.B."/>
            <person name="Chernyh N.A."/>
            <person name="Bonch-Osmolovskaya E.A."/>
            <person name="Slobodkin A.I."/>
        </authorList>
    </citation>
    <scope>NUCLEOTIDE SEQUENCE [LARGE SCALE GENOMIC DNA]</scope>
    <source>
        <strain evidence="1 2">S69</strain>
    </source>
</reference>
<proteinExistence type="predicted"/>
<dbReference type="RefSeq" id="WP_141674270.1">
    <property type="nucleotide sequence ID" value="NZ_MAGO01000010.1"/>
</dbReference>
<dbReference type="Proteomes" id="UP000093080">
    <property type="component" value="Unassembled WGS sequence"/>
</dbReference>
<dbReference type="InterPro" id="IPR005077">
    <property type="entry name" value="Peptidase_C11"/>
</dbReference>
<evidence type="ECO:0000313" key="1">
    <source>
        <dbReference type="EMBL" id="OCC14637.1"/>
    </source>
</evidence>
<organism evidence="1 2">
    <name type="scientific">Dissulfuribacter thermophilus</name>
    <dbReference type="NCBI Taxonomy" id="1156395"/>
    <lineage>
        <taxon>Bacteria</taxon>
        <taxon>Pseudomonadati</taxon>
        <taxon>Thermodesulfobacteriota</taxon>
        <taxon>Dissulfuribacteria</taxon>
        <taxon>Dissulfuribacterales</taxon>
        <taxon>Dissulfuribacteraceae</taxon>
        <taxon>Dissulfuribacter</taxon>
    </lineage>
</organism>
<accession>A0A1B9F3X1</accession>
<evidence type="ECO:0000313" key="2">
    <source>
        <dbReference type="Proteomes" id="UP000093080"/>
    </source>
</evidence>
<dbReference type="PANTHER" id="PTHR37835:SF1">
    <property type="entry name" value="ALPHA-CLOSTRIPAIN"/>
    <property type="match status" value="1"/>
</dbReference>
<keyword evidence="2" id="KW-1185">Reference proteome</keyword>
<sequence>MAGQNNLSAACVDDVLEMLEVGSTDQVNILVQADVSSIYTPEISDNVTYRFKVLNHDVQLYPMERNQDMADPATLTEFIRWGVSAFPAQRYALILWDHGLGWLGGFEGSRNGRGILQDDGSHSFMSLEELRRALEEAGIHFDLLEFDACLMGQIEVLGYVYEFADYITFSENTEPGDGNPYDVIFYALVHDPEMGGEALGRLIVDAFVDYYSRPPNNLASVTKSLVRTEGVAQLLVLVDRFGGALKKNMANYIDAIYEARTRAQSFPAMPGACDCIDFIEKLRLNGVSFKEANELSDWLREQVIVKERHYSSAYSFGTGVGAESVEGSRGIAINIPLPGDLLSEERAQYAQISLELGLSQWNDFVEAFLHETEGISPQTAKGGFVIQAYWTDVFGNPSGADLDLYIVEPQDVFAPWMGQTTPNGFFSPDSKDSGKNYEIYIARDEISKGIYIPVINFYDSWMSLYQGAFCYLLYFPKDSLTSPVIFGPQAMGLWNPAPTYWDDHVIYLLSINFYSDWWIPTSFEQKLSRAPIEYQRAFWMRVRELKEKAIAQRHGNYQCIEKSAFRNSHLTSAKNGYPGFR</sequence>